<dbReference type="GO" id="GO:0005524">
    <property type="term" value="F:ATP binding"/>
    <property type="evidence" value="ECO:0007669"/>
    <property type="project" value="UniProtKB-KW"/>
</dbReference>
<evidence type="ECO:0000259" key="14">
    <source>
        <dbReference type="PROSITE" id="PS50893"/>
    </source>
</evidence>
<evidence type="ECO:0000313" key="16">
    <source>
        <dbReference type="Proteomes" id="UP001597063"/>
    </source>
</evidence>
<evidence type="ECO:0000256" key="11">
    <source>
        <dbReference type="ARBA" id="ARBA00038000"/>
    </source>
</evidence>
<evidence type="ECO:0000256" key="7">
    <source>
        <dbReference type="ARBA" id="ARBA00022840"/>
    </source>
</evidence>
<keyword evidence="16" id="KW-1185">Reference proteome</keyword>
<keyword evidence="2" id="KW-0963">Cytoplasm</keyword>
<comment type="caution">
    <text evidence="15">The sequence shown here is derived from an EMBL/GenBank/DDBJ whole genome shotgun (WGS) entry which is preliminary data.</text>
</comment>
<organism evidence="15 16">
    <name type="scientific">Actinomadura fibrosa</name>
    <dbReference type="NCBI Taxonomy" id="111802"/>
    <lineage>
        <taxon>Bacteria</taxon>
        <taxon>Bacillati</taxon>
        <taxon>Actinomycetota</taxon>
        <taxon>Actinomycetes</taxon>
        <taxon>Streptosporangiales</taxon>
        <taxon>Thermomonosporaceae</taxon>
        <taxon>Actinomadura</taxon>
    </lineage>
</organism>
<evidence type="ECO:0000256" key="1">
    <source>
        <dbReference type="ARBA" id="ARBA00004496"/>
    </source>
</evidence>
<keyword evidence="10" id="KW-0234">DNA repair</keyword>
<evidence type="ECO:0000256" key="13">
    <source>
        <dbReference type="ARBA" id="ARBA00042156"/>
    </source>
</evidence>
<dbReference type="Gene3D" id="1.10.8.280">
    <property type="entry name" value="ABC transporter ATPase domain-like"/>
    <property type="match status" value="1"/>
</dbReference>
<dbReference type="PROSITE" id="PS00211">
    <property type="entry name" value="ABC_TRANSPORTER_1"/>
    <property type="match status" value="1"/>
</dbReference>
<dbReference type="InterPro" id="IPR027417">
    <property type="entry name" value="P-loop_NTPase"/>
</dbReference>
<dbReference type="SUPFAM" id="SSF52540">
    <property type="entry name" value="P-loop containing nucleoside triphosphate hydrolases"/>
    <property type="match status" value="2"/>
</dbReference>
<dbReference type="Pfam" id="PF00005">
    <property type="entry name" value="ABC_tran"/>
    <property type="match status" value="1"/>
</dbReference>
<evidence type="ECO:0000313" key="15">
    <source>
        <dbReference type="EMBL" id="MFD0689837.1"/>
    </source>
</evidence>
<dbReference type="EMBL" id="JBHTGP010000018">
    <property type="protein sequence ID" value="MFD0689837.1"/>
    <property type="molecule type" value="Genomic_DNA"/>
</dbReference>
<feature type="domain" description="ABC transporter" evidence="14">
    <location>
        <begin position="1"/>
        <end position="434"/>
    </location>
</feature>
<dbReference type="Proteomes" id="UP001597063">
    <property type="component" value="Unassembled WGS sequence"/>
</dbReference>
<keyword evidence="6" id="KW-0228">DNA excision</keyword>
<dbReference type="SMART" id="SM00382">
    <property type="entry name" value="AAA"/>
    <property type="match status" value="2"/>
</dbReference>
<gene>
    <name evidence="15" type="ORF">ACFQZM_35480</name>
</gene>
<evidence type="ECO:0000256" key="9">
    <source>
        <dbReference type="ARBA" id="ARBA00023125"/>
    </source>
</evidence>
<comment type="subcellular location">
    <subcellularLocation>
        <location evidence="1">Cytoplasm</location>
    </subcellularLocation>
</comment>
<dbReference type="CDD" id="cd03270">
    <property type="entry name" value="ABC_UvrA_I"/>
    <property type="match status" value="1"/>
</dbReference>
<reference evidence="16" key="1">
    <citation type="journal article" date="2019" name="Int. J. Syst. Evol. Microbiol.">
        <title>The Global Catalogue of Microorganisms (GCM) 10K type strain sequencing project: providing services to taxonomists for standard genome sequencing and annotation.</title>
        <authorList>
            <consortium name="The Broad Institute Genomics Platform"/>
            <consortium name="The Broad Institute Genome Sequencing Center for Infectious Disease"/>
            <person name="Wu L."/>
            <person name="Ma J."/>
        </authorList>
    </citation>
    <scope>NUCLEOTIDE SEQUENCE [LARGE SCALE GENOMIC DNA]</scope>
    <source>
        <strain evidence="16">JCM 9371</strain>
    </source>
</reference>
<evidence type="ECO:0000256" key="10">
    <source>
        <dbReference type="ARBA" id="ARBA00023204"/>
    </source>
</evidence>
<dbReference type="PROSITE" id="PS50893">
    <property type="entry name" value="ABC_TRANSPORTER_2"/>
    <property type="match status" value="2"/>
</dbReference>
<keyword evidence="3" id="KW-0677">Repeat</keyword>
<dbReference type="InterPro" id="IPR017871">
    <property type="entry name" value="ABC_transporter-like_CS"/>
</dbReference>
<comment type="similarity">
    <text evidence="11">Belongs to the ABC transporter superfamily. UvrA family.</text>
</comment>
<evidence type="ECO:0000256" key="2">
    <source>
        <dbReference type="ARBA" id="ARBA00022490"/>
    </source>
</evidence>
<dbReference type="InterPro" id="IPR003439">
    <property type="entry name" value="ABC_transporter-like_ATP-bd"/>
</dbReference>
<keyword evidence="4" id="KW-0547">Nucleotide-binding</keyword>
<evidence type="ECO:0000256" key="12">
    <source>
        <dbReference type="ARBA" id="ARBA00039316"/>
    </source>
</evidence>
<evidence type="ECO:0000256" key="6">
    <source>
        <dbReference type="ARBA" id="ARBA00022769"/>
    </source>
</evidence>
<proteinExistence type="inferred from homology"/>
<dbReference type="InterPro" id="IPR003593">
    <property type="entry name" value="AAA+_ATPase"/>
</dbReference>
<evidence type="ECO:0000256" key="3">
    <source>
        <dbReference type="ARBA" id="ARBA00022737"/>
    </source>
</evidence>
<protein>
    <recommendedName>
        <fullName evidence="12">UvrABC system protein A</fullName>
    </recommendedName>
    <alternativeName>
        <fullName evidence="13">Excinuclease ABC subunit A</fullName>
    </alternativeName>
</protein>
<keyword evidence="5" id="KW-0227">DNA damage</keyword>
<evidence type="ECO:0000256" key="5">
    <source>
        <dbReference type="ARBA" id="ARBA00022763"/>
    </source>
</evidence>
<dbReference type="PANTHER" id="PTHR43152:SF2">
    <property type="entry name" value="DRUG RESISTANCE ABC TRANSPORTER"/>
    <property type="match status" value="1"/>
</dbReference>
<dbReference type="RefSeq" id="WP_131757396.1">
    <property type="nucleotide sequence ID" value="NZ_CAACUY010000031.1"/>
</dbReference>
<dbReference type="Gene3D" id="3.40.50.300">
    <property type="entry name" value="P-loop containing nucleotide triphosphate hydrolases"/>
    <property type="match status" value="2"/>
</dbReference>
<dbReference type="Gene3D" id="1.20.1580.10">
    <property type="entry name" value="ABC transporter ATPase like domain"/>
    <property type="match status" value="2"/>
</dbReference>
<feature type="domain" description="ABC transporter" evidence="14">
    <location>
        <begin position="449"/>
        <end position="745"/>
    </location>
</feature>
<accession>A0ABW2XU27</accession>
<keyword evidence="9" id="KW-0238">DNA-binding</keyword>
<sequence>MTDDHIRVRGAREHNLKGIDVAVPKGALTVVTGVSGSGKSSLVFDTIAAESQRQLGETFTAFARHRLPRYARPDADAIEDLPAAIVVGQKRLGGNARSTVGTATEVYALMRLLWSRAGRPPAGESTAFSFNDPQGMCPRCSGLGTVRTIDLERLVDRRLSLNEGAIRFPTFHVGGWMWRTFAESGHFDPGKPLSDYTPEEWRRFLRGAPDRRRGGSGPSANYEGLLTRFERIWLPKDPESLRGPTREAFEEVVREGTCPACRGARLSEAALSSRIGGRTIAECAAMEIADLLEVVRTIDAPGAEPVVAGLVAHLERLAGIGLGYLSVDRPTTTLSGGESQRVTMVRHLGSSLTGMAYILDEPSAGLHPHDVADLVALLRTLRDKGNTVIVVEHDPDVIRAADHVIDLGPGPGDAGGQILYEGDVAGLAASGTITGDHLDRPTTLKERLRRPAGAIEIREATRHNLQNIDVDIPLGVLTVVTGVAGSGKSTLVHGYVPRLRPDAVVVGQDAVHASRRSTPATYTGVLDPIRDLFAAENGVSPSLFSPNADGGCPRCGGLGAIYTDLAFLEPMVSVCETCDGRRFTDEALRYRFRGRTIGEVFQASAQDLVDVFPEQRVRRVLEHLVDVGLGYLPLGQPLTTLSGGERQRLRLSRELDRPDRVYVFDEPTTGLHMADVADLLALLNRLVDRGGTAVVIEHDVAVMAQADWIIDLGPGPGRHGGRLLFSGTPADLLRTGDSPTAHHLREAVNRPTR</sequence>
<evidence type="ECO:0000256" key="4">
    <source>
        <dbReference type="ARBA" id="ARBA00022741"/>
    </source>
</evidence>
<evidence type="ECO:0000256" key="8">
    <source>
        <dbReference type="ARBA" id="ARBA00022881"/>
    </source>
</evidence>
<keyword evidence="8" id="KW-0267">Excision nuclease</keyword>
<dbReference type="PANTHER" id="PTHR43152">
    <property type="entry name" value="UVRABC SYSTEM PROTEIN A"/>
    <property type="match status" value="1"/>
</dbReference>
<keyword evidence="7 15" id="KW-0067">ATP-binding</keyword>
<name>A0ABW2XU27_9ACTN</name>